<dbReference type="Pfam" id="PF21089">
    <property type="entry name" value="PKS_DH_N"/>
    <property type="match status" value="1"/>
</dbReference>
<evidence type="ECO:0000313" key="5">
    <source>
        <dbReference type="Proteomes" id="UP000192284"/>
    </source>
</evidence>
<feature type="region of interest" description="N-terminal hotdog fold" evidence="2">
    <location>
        <begin position="110"/>
        <end position="233"/>
    </location>
</feature>
<dbReference type="InterPro" id="IPR020807">
    <property type="entry name" value="PKS_DH"/>
</dbReference>
<evidence type="ECO:0000256" key="1">
    <source>
        <dbReference type="ARBA" id="ARBA00022679"/>
    </source>
</evidence>
<dbReference type="Pfam" id="PF14765">
    <property type="entry name" value="PS-DH"/>
    <property type="match status" value="1"/>
</dbReference>
<feature type="active site" description="Proton acceptor; for dehydratase activity" evidence="2">
    <location>
        <position position="142"/>
    </location>
</feature>
<keyword evidence="5" id="KW-1185">Reference proteome</keyword>
<evidence type="ECO:0000256" key="2">
    <source>
        <dbReference type="PROSITE-ProRule" id="PRU01363"/>
    </source>
</evidence>
<dbReference type="Proteomes" id="UP000192284">
    <property type="component" value="Unassembled WGS sequence"/>
</dbReference>
<dbReference type="InterPro" id="IPR049900">
    <property type="entry name" value="PKS_mFAS_DH"/>
</dbReference>
<dbReference type="Gene3D" id="3.10.129.110">
    <property type="entry name" value="Polyketide synthase dehydratase"/>
    <property type="match status" value="1"/>
</dbReference>
<proteinExistence type="predicted"/>
<dbReference type="PANTHER" id="PTHR43775">
    <property type="entry name" value="FATTY ACID SYNTHASE"/>
    <property type="match status" value="1"/>
</dbReference>
<dbReference type="InterPro" id="IPR001227">
    <property type="entry name" value="Ac_transferase_dom_sf"/>
</dbReference>
<organism evidence="4 5">
    <name type="scientific">Mycobacterium angelicum</name>
    <dbReference type="NCBI Taxonomy" id="470074"/>
    <lineage>
        <taxon>Bacteria</taxon>
        <taxon>Bacillati</taxon>
        <taxon>Actinomycetota</taxon>
        <taxon>Actinomycetes</taxon>
        <taxon>Mycobacteriales</taxon>
        <taxon>Mycobacteriaceae</taxon>
        <taxon>Mycobacterium</taxon>
    </lineage>
</organism>
<dbReference type="GO" id="GO:0004312">
    <property type="term" value="F:fatty acid synthase activity"/>
    <property type="evidence" value="ECO:0007669"/>
    <property type="project" value="TreeGrafter"/>
</dbReference>
<feature type="region of interest" description="C-terminal hotdog fold" evidence="2">
    <location>
        <begin position="246"/>
        <end position="343"/>
    </location>
</feature>
<dbReference type="InterPro" id="IPR042104">
    <property type="entry name" value="PKS_dehydratase_sf"/>
</dbReference>
<accession>A0A1W9Z500</accession>
<dbReference type="PANTHER" id="PTHR43775:SF51">
    <property type="entry name" value="INACTIVE PHENOLPHTHIOCEROL SYNTHESIS POLYKETIDE SYNTHASE TYPE I PKS1-RELATED"/>
    <property type="match status" value="1"/>
</dbReference>
<name>A0A1W9Z500_MYCAN</name>
<dbReference type="InterPro" id="IPR050091">
    <property type="entry name" value="PKS_NRPS_Biosynth_Enz"/>
</dbReference>
<protein>
    <submittedName>
        <fullName evidence="4">Polyketide synthase</fullName>
    </submittedName>
</protein>
<dbReference type="RefSeq" id="WP_211281406.1">
    <property type="nucleotide sequence ID" value="NZ_MVHE01000216.1"/>
</dbReference>
<feature type="domain" description="PKS/mFAS DH" evidence="3">
    <location>
        <begin position="110"/>
        <end position="343"/>
    </location>
</feature>
<dbReference type="InterPro" id="IPR049552">
    <property type="entry name" value="PKS_DH_N"/>
</dbReference>
<sequence>LIAQGCRALIEMGPHPVLAVAMTETVEASGADAVAVLGSLRRDEGDWPRFVTSLAEAHVAGVTVDWAAVFAPWRPQRVQLPTYAFQHQRYWLSGTPVGNVASAGLDGAGHPLLGAVVAQPESGGVVLTGRLSVVEQPWLTDHVVGGVVLFPGTGFVELVIRAGDEVGCGVIEELTLGAPLVVPDHDQVRIQVVVGGVGEFGGRPVSVYSRGGEAESDWVLHAEGRLGAGGVAGPAADLSVWPPEGTVSVDISDGYERLARRGYVYGRAFRGLRSMWRRGEELFAEVGVPEDAGVDLSGFGLHPVVFDAALHAVAVAVDDMEISVPFAWEQVSLHAAGAGAVRA</sequence>
<feature type="non-terminal residue" evidence="4">
    <location>
        <position position="1"/>
    </location>
</feature>
<feature type="active site" description="Proton donor; for dehydratase activity" evidence="2">
    <location>
        <position position="307"/>
    </location>
</feature>
<dbReference type="Gene3D" id="3.40.366.10">
    <property type="entry name" value="Malonyl-Coenzyme A Acyl Carrier Protein, domain 2"/>
    <property type="match status" value="1"/>
</dbReference>
<dbReference type="Gene3D" id="3.30.70.3290">
    <property type="match status" value="1"/>
</dbReference>
<comment type="caution">
    <text evidence="4">The sequence shown here is derived from an EMBL/GenBank/DDBJ whole genome shotgun (WGS) entry which is preliminary data.</text>
</comment>
<keyword evidence="1" id="KW-0808">Transferase</keyword>
<gene>
    <name evidence="4" type="ORF">BST12_29080</name>
</gene>
<reference evidence="4 5" key="1">
    <citation type="submission" date="2017-02" db="EMBL/GenBank/DDBJ databases">
        <title>The new phylogeny of genus Mycobacterium.</title>
        <authorList>
            <person name="Tortoli E."/>
            <person name="Trovato A."/>
            <person name="Cirillo D.M."/>
        </authorList>
    </citation>
    <scope>NUCLEOTIDE SEQUENCE [LARGE SCALE GENOMIC DNA]</scope>
    <source>
        <strain evidence="4 5">DSM 45057</strain>
    </source>
</reference>
<dbReference type="EMBL" id="MVHE01000216">
    <property type="protein sequence ID" value="ORA07405.1"/>
    <property type="molecule type" value="Genomic_DNA"/>
</dbReference>
<evidence type="ECO:0000259" key="3">
    <source>
        <dbReference type="PROSITE" id="PS52019"/>
    </source>
</evidence>
<dbReference type="GO" id="GO:0006633">
    <property type="term" value="P:fatty acid biosynthetic process"/>
    <property type="evidence" value="ECO:0007669"/>
    <property type="project" value="TreeGrafter"/>
</dbReference>
<dbReference type="SMART" id="SM00826">
    <property type="entry name" value="PKS_DH"/>
    <property type="match status" value="1"/>
</dbReference>
<evidence type="ECO:0000313" key="4">
    <source>
        <dbReference type="EMBL" id="ORA07405.1"/>
    </source>
</evidence>
<feature type="non-terminal residue" evidence="4">
    <location>
        <position position="343"/>
    </location>
</feature>
<dbReference type="PROSITE" id="PS52019">
    <property type="entry name" value="PKS_MFAS_DH"/>
    <property type="match status" value="1"/>
</dbReference>
<dbReference type="InterPro" id="IPR049551">
    <property type="entry name" value="PKS_DH_C"/>
</dbReference>
<dbReference type="AlphaFoldDB" id="A0A1W9Z500"/>